<accession>A0A975DKD5</accession>
<dbReference type="InterPro" id="IPR047124">
    <property type="entry name" value="HI_0220.2"/>
</dbReference>
<feature type="domain" description="Uracil-DNA glycosylase-like" evidence="1">
    <location>
        <begin position="25"/>
        <end position="180"/>
    </location>
</feature>
<dbReference type="SUPFAM" id="SSF52141">
    <property type="entry name" value="Uracil-DNA glycosylase-like"/>
    <property type="match status" value="1"/>
</dbReference>
<keyword evidence="2" id="KW-0614">Plasmid</keyword>
<geneLocation type="plasmid" evidence="2 3">
    <name>unnamed5</name>
</geneLocation>
<dbReference type="InterPro" id="IPR005122">
    <property type="entry name" value="Uracil-DNA_glycosylase-like"/>
</dbReference>
<evidence type="ECO:0000259" key="1">
    <source>
        <dbReference type="SMART" id="SM00986"/>
    </source>
</evidence>
<dbReference type="Gene3D" id="3.40.470.10">
    <property type="entry name" value="Uracil-DNA glycosylase-like domain"/>
    <property type="match status" value="1"/>
</dbReference>
<dbReference type="PANTHER" id="PTHR42160:SF1">
    <property type="entry name" value="URACIL-DNA GLYCOSYLASE SUPERFAMILY PROTEIN"/>
    <property type="match status" value="1"/>
</dbReference>
<dbReference type="PANTHER" id="PTHR42160">
    <property type="entry name" value="URACIL-DNA GLYCOSYLASE SUPERFAMILY PROTEIN"/>
    <property type="match status" value="1"/>
</dbReference>
<dbReference type="InterPro" id="IPR036895">
    <property type="entry name" value="Uracil-DNA_glycosylase-like_sf"/>
</dbReference>
<evidence type="ECO:0000313" key="2">
    <source>
        <dbReference type="EMBL" id="QTH73244.1"/>
    </source>
</evidence>
<protein>
    <submittedName>
        <fullName evidence="2">Uracil-DNA glycosylase family protein</fullName>
    </submittedName>
</protein>
<dbReference type="EMBL" id="CP072135">
    <property type="protein sequence ID" value="QTH73244.1"/>
    <property type="molecule type" value="Genomic_DNA"/>
</dbReference>
<dbReference type="Pfam" id="PF03167">
    <property type="entry name" value="UDG"/>
    <property type="match status" value="1"/>
</dbReference>
<sequence>MDLLLKQIRGCQICEGKFEGIVSPIIQASVDSKILIIGQAPGAKTLESGRPFNDVSGERLRAWLGIEPSQFYDSRMFAIMPMAFCYPGKGRSGDLPPPKICAQTWHKRLIQQMPNVELTIFLGQYAVHEYLNPAWNVTEAVEHFSTLLPNQIALPHPSPRNRFWLTSNPWFEKEVVPILQNIIKKLTQ</sequence>
<gene>
    <name evidence="2" type="ORF">J5O05_20910</name>
</gene>
<dbReference type="SMART" id="SM00987">
    <property type="entry name" value="UreE_C"/>
    <property type="match status" value="1"/>
</dbReference>
<dbReference type="RefSeq" id="WP_208844863.1">
    <property type="nucleotide sequence ID" value="NZ_CP072135.1"/>
</dbReference>
<dbReference type="SMART" id="SM00986">
    <property type="entry name" value="UDG"/>
    <property type="match status" value="1"/>
</dbReference>
<dbReference type="CDD" id="cd10033">
    <property type="entry name" value="UDG_like"/>
    <property type="match status" value="1"/>
</dbReference>
<reference evidence="2" key="1">
    <citation type="submission" date="2021-03" db="EMBL/GenBank/DDBJ databases">
        <title>Complete Genome of Pseudoalteromonas xiamenensis STKMTI.2, a new potential marine bacterium producing anti-Vibrio compounds.</title>
        <authorList>
            <person name="Handayani D.P."/>
            <person name="Isnansetyo A."/>
            <person name="Istiqomah I."/>
            <person name="Jumina J."/>
        </authorList>
    </citation>
    <scope>NUCLEOTIDE SEQUENCE</scope>
    <source>
        <strain evidence="2">STKMTI.2</strain>
        <plasmid evidence="2">unnamed5</plasmid>
    </source>
</reference>
<proteinExistence type="predicted"/>
<evidence type="ECO:0000313" key="3">
    <source>
        <dbReference type="Proteomes" id="UP000664904"/>
    </source>
</evidence>
<name>A0A975DKD5_9GAMM</name>
<dbReference type="AlphaFoldDB" id="A0A975DKD5"/>
<dbReference type="KEGG" id="pxi:J5O05_20910"/>
<dbReference type="Proteomes" id="UP000664904">
    <property type="component" value="Plasmid unnamed5"/>
</dbReference>
<keyword evidence="3" id="KW-1185">Reference proteome</keyword>
<organism evidence="2 3">
    <name type="scientific">Pseudoalteromonas xiamenensis</name>
    <dbReference type="NCBI Taxonomy" id="882626"/>
    <lineage>
        <taxon>Bacteria</taxon>
        <taxon>Pseudomonadati</taxon>
        <taxon>Pseudomonadota</taxon>
        <taxon>Gammaproteobacteria</taxon>
        <taxon>Alteromonadales</taxon>
        <taxon>Pseudoalteromonadaceae</taxon>
        <taxon>Pseudoalteromonas</taxon>
    </lineage>
</organism>